<evidence type="ECO:0000256" key="1">
    <source>
        <dbReference type="SAM" id="Phobius"/>
    </source>
</evidence>
<reference evidence="4" key="3">
    <citation type="submission" date="2023-06" db="EMBL/GenBank/DDBJ databases">
        <title>Pangenomics reveal diversification of enzyme families and niche specialization in globally abundant SAR202 bacteria.</title>
        <authorList>
            <person name="Saw J.H.W."/>
        </authorList>
    </citation>
    <scope>NUCLEOTIDE SEQUENCE [LARGE SCALE GENOMIC DNA]</scope>
    <source>
        <strain evidence="4">JH1073</strain>
    </source>
</reference>
<proteinExistence type="predicted"/>
<keyword evidence="1" id="KW-1133">Transmembrane helix</keyword>
<keyword evidence="1" id="KW-0812">Transmembrane</keyword>
<reference evidence="4 5" key="1">
    <citation type="submission" date="2019-11" db="EMBL/GenBank/DDBJ databases">
        <authorList>
            <person name="Cho J.-C."/>
        </authorList>
    </citation>
    <scope>NUCLEOTIDE SEQUENCE [LARGE SCALE GENOMIC DNA]</scope>
    <source>
        <strain evidence="3 4">JH1073</strain>
        <strain evidence="2 5">JH702</strain>
    </source>
</reference>
<feature type="transmembrane region" description="Helical" evidence="1">
    <location>
        <begin position="41"/>
        <end position="65"/>
    </location>
</feature>
<evidence type="ECO:0000313" key="3">
    <source>
        <dbReference type="EMBL" id="WFG38616.1"/>
    </source>
</evidence>
<dbReference type="Proteomes" id="UP001321249">
    <property type="component" value="Unassembled WGS sequence"/>
</dbReference>
<evidence type="ECO:0000313" key="2">
    <source>
        <dbReference type="EMBL" id="MDG0867207.1"/>
    </source>
</evidence>
<dbReference type="RefSeq" id="WP_342825315.1">
    <property type="nucleotide sequence ID" value="NZ_CP046146.1"/>
</dbReference>
<accession>A0AAJ6CQR6</accession>
<gene>
    <name evidence="2" type="ORF">GKO46_09010</name>
    <name evidence="3" type="ORF">GKO48_03015</name>
</gene>
<protein>
    <submittedName>
        <fullName evidence="3">Uncharacterized protein</fullName>
    </submittedName>
</protein>
<dbReference type="AlphaFoldDB" id="A0AAJ6CQR6"/>
<keyword evidence="1" id="KW-0472">Membrane</keyword>
<name>A0AAJ6CQR6_9CHLR</name>
<dbReference type="EMBL" id="CP046147">
    <property type="protein sequence ID" value="WFG38616.1"/>
    <property type="molecule type" value="Genomic_DNA"/>
</dbReference>
<keyword evidence="4" id="KW-1185">Reference proteome</keyword>
<evidence type="ECO:0000313" key="5">
    <source>
        <dbReference type="Proteomes" id="UP001321249"/>
    </source>
</evidence>
<evidence type="ECO:0000313" key="4">
    <source>
        <dbReference type="Proteomes" id="UP001219901"/>
    </source>
</evidence>
<dbReference type="EMBL" id="WMBE01000002">
    <property type="protein sequence ID" value="MDG0867207.1"/>
    <property type="molecule type" value="Genomic_DNA"/>
</dbReference>
<organism evidence="3 4">
    <name type="scientific">Candidatus Lucifugimonas marina</name>
    <dbReference type="NCBI Taxonomy" id="3038979"/>
    <lineage>
        <taxon>Bacteria</taxon>
        <taxon>Bacillati</taxon>
        <taxon>Chloroflexota</taxon>
        <taxon>Dehalococcoidia</taxon>
        <taxon>SAR202 cluster</taxon>
        <taxon>Candidatus Lucifugimonadales</taxon>
        <taxon>Candidatus Lucifugimonadaceae</taxon>
        <taxon>Candidatus Lucifugimonas</taxon>
    </lineage>
</organism>
<sequence>MRGFLTILTILAGVVLAVVSYFFMAAPLGQSTNESFSNPRVPFAATGFVIGVALVFISAIVYEVLPESDSESV</sequence>
<dbReference type="Proteomes" id="UP001219901">
    <property type="component" value="Chromosome"/>
</dbReference>
<reference evidence="3" key="2">
    <citation type="journal article" date="2023" name="Nat. Commun.">
        <title>Cultivation of marine bacteria of the SAR202 clade.</title>
        <authorList>
            <person name="Lim Y."/>
            <person name="Seo J.H."/>
            <person name="Giovannoni S.J."/>
            <person name="Kang I."/>
            <person name="Cho J.C."/>
        </authorList>
    </citation>
    <scope>NUCLEOTIDE SEQUENCE</scope>
    <source>
        <strain evidence="3">JH1073</strain>
    </source>
</reference>